<keyword evidence="1" id="KW-1133">Transmembrane helix</keyword>
<gene>
    <name evidence="2" type="ORF">C2R26_10025</name>
</gene>
<organism evidence="2">
    <name type="scientific">Companilactobacillus formosensis</name>
    <dbReference type="NCBI Taxonomy" id="1617889"/>
    <lineage>
        <taxon>Bacteria</taxon>
        <taxon>Bacillati</taxon>
        <taxon>Bacillota</taxon>
        <taxon>Bacilli</taxon>
        <taxon>Lactobacillales</taxon>
        <taxon>Lactobacillaceae</taxon>
        <taxon>Companilactobacillus</taxon>
    </lineage>
</organism>
<dbReference type="EMBL" id="PPWZ01000080">
    <property type="protein sequence ID" value="POH36147.1"/>
    <property type="molecule type" value="Genomic_DNA"/>
</dbReference>
<proteinExistence type="predicted"/>
<keyword evidence="1" id="KW-0472">Membrane</keyword>
<reference evidence="2" key="1">
    <citation type="submission" date="2018-01" db="EMBL/GenBank/DDBJ databases">
        <title>Genome sequnecing of Lactobacillus formosensis KACC 18721.</title>
        <authorList>
            <person name="Kim S.-J."/>
            <person name="Heo J."/>
        </authorList>
    </citation>
    <scope>NUCLEOTIDE SEQUENCE</scope>
    <source>
        <strain evidence="2">KACC 18721</strain>
    </source>
</reference>
<accession>A0A2P4R4F8</accession>
<keyword evidence="1" id="KW-0812">Transmembrane</keyword>
<sequence>MDRILSGLPFIISTAFQLYEFIIFVFCLLSFIPSLYNSAFGRFIVAMVAPFLNLIKKIIPTSIGFLDFSPIIALILIQLLQKAVFLII</sequence>
<dbReference type="AlphaFoldDB" id="A0A2P4R4F8"/>
<dbReference type="InterPro" id="IPR003425">
    <property type="entry name" value="CCB3/YggT"/>
</dbReference>
<evidence type="ECO:0000313" key="2">
    <source>
        <dbReference type="EMBL" id="POH36147.1"/>
    </source>
</evidence>
<comment type="caution">
    <text evidence="2">The sequence shown here is derived from an EMBL/GenBank/DDBJ whole genome shotgun (WGS) entry which is preliminary data.</text>
</comment>
<dbReference type="GO" id="GO:0016020">
    <property type="term" value="C:membrane"/>
    <property type="evidence" value="ECO:0007669"/>
    <property type="project" value="InterPro"/>
</dbReference>
<name>A0A2P4R4F8_9LACO</name>
<feature type="transmembrane region" description="Helical" evidence="1">
    <location>
        <begin position="7"/>
        <end position="32"/>
    </location>
</feature>
<feature type="transmembrane region" description="Helical" evidence="1">
    <location>
        <begin position="62"/>
        <end position="80"/>
    </location>
</feature>
<protein>
    <submittedName>
        <fullName evidence="2">YggT family protein</fullName>
    </submittedName>
</protein>
<evidence type="ECO:0000256" key="1">
    <source>
        <dbReference type="SAM" id="Phobius"/>
    </source>
</evidence>
<dbReference type="Pfam" id="PF02325">
    <property type="entry name" value="CCB3_YggT"/>
    <property type="match status" value="1"/>
</dbReference>